<sequence>MGFREIIVIMLIFAISLSSNTCEGLSEDKLVRIKSHLLKSQIGDKEISVVATCASSDNTIGPVTLNPYSNNIEFKFKTNAFGETVFRCTFNINNVEHKFVIFNNQRGIYGENCWILADGGYRVIMVAQNDSYYSLIHDEKLVKRGRQIVMLNLNVNIQLCIGTKRPKLLKWFSGLYLFEFLLSSIGVDRDLPIMQ</sequence>
<reference evidence="7 8" key="1">
    <citation type="journal article" date="2020" name="bioRxiv">
        <title>Sequence and annotation of 42 cannabis genomes reveals extensive copy number variation in cannabinoid synthesis and pathogen resistance genes.</title>
        <authorList>
            <person name="Mckernan K.J."/>
            <person name="Helbert Y."/>
            <person name="Kane L.T."/>
            <person name="Ebling H."/>
            <person name="Zhang L."/>
            <person name="Liu B."/>
            <person name="Eaton Z."/>
            <person name="Mclaughlin S."/>
            <person name="Kingan S."/>
            <person name="Baybayan P."/>
            <person name="Concepcion G."/>
            <person name="Jordan M."/>
            <person name="Riva A."/>
            <person name="Barbazuk W."/>
            <person name="Harkins T."/>
        </authorList>
    </citation>
    <scope>NUCLEOTIDE SEQUENCE [LARGE SCALE GENOMIC DNA]</scope>
    <source>
        <strain evidence="8">cv. Jamaican Lion 4</strain>
        <tissue evidence="7">Leaf</tissue>
    </source>
</reference>
<keyword evidence="4" id="KW-0964">Secreted</keyword>
<dbReference type="Pfam" id="PF05938">
    <property type="entry name" value="Self-incomp_S1"/>
    <property type="match status" value="1"/>
</dbReference>
<dbReference type="GO" id="GO:0060320">
    <property type="term" value="P:rejection of self pollen"/>
    <property type="evidence" value="ECO:0007669"/>
    <property type="project" value="UniProtKB-KW"/>
</dbReference>
<evidence type="ECO:0000256" key="1">
    <source>
        <dbReference type="ARBA" id="ARBA00004613"/>
    </source>
</evidence>
<comment type="similarity">
    <text evidence="2">Belongs to the plant self-incompatibility (S1) protein family.</text>
</comment>
<comment type="subcellular location">
    <subcellularLocation>
        <location evidence="1">Secreted</location>
    </subcellularLocation>
</comment>
<protein>
    <recommendedName>
        <fullName evidence="9">S-protein homolog</fullName>
    </recommendedName>
</protein>
<feature type="chain" id="PRO_5029706631" description="S-protein homolog" evidence="6">
    <location>
        <begin position="25"/>
        <end position="195"/>
    </location>
</feature>
<feature type="signal peptide" evidence="6">
    <location>
        <begin position="1"/>
        <end position="24"/>
    </location>
</feature>
<gene>
    <name evidence="7" type="ORF">G4B88_007378</name>
</gene>
<evidence type="ECO:0000256" key="6">
    <source>
        <dbReference type="SAM" id="SignalP"/>
    </source>
</evidence>
<dbReference type="InterPro" id="IPR010264">
    <property type="entry name" value="Self-incomp_S1"/>
</dbReference>
<dbReference type="GO" id="GO:0005576">
    <property type="term" value="C:extracellular region"/>
    <property type="evidence" value="ECO:0007669"/>
    <property type="project" value="UniProtKB-SubCell"/>
</dbReference>
<proteinExistence type="inferred from homology"/>
<evidence type="ECO:0000256" key="2">
    <source>
        <dbReference type="ARBA" id="ARBA00005581"/>
    </source>
</evidence>
<name>A0A7J6EP47_CANSA</name>
<evidence type="ECO:0000313" key="8">
    <source>
        <dbReference type="Proteomes" id="UP000583929"/>
    </source>
</evidence>
<dbReference type="Proteomes" id="UP000583929">
    <property type="component" value="Unassembled WGS sequence"/>
</dbReference>
<comment type="caution">
    <text evidence="7">The sequence shown here is derived from an EMBL/GenBank/DDBJ whole genome shotgun (WGS) entry which is preliminary data.</text>
</comment>
<accession>A0A7J6EP47</accession>
<keyword evidence="8" id="KW-1185">Reference proteome</keyword>
<evidence type="ECO:0000256" key="3">
    <source>
        <dbReference type="ARBA" id="ARBA00022471"/>
    </source>
</evidence>
<keyword evidence="3" id="KW-0713">Self-incompatibility</keyword>
<evidence type="ECO:0000256" key="5">
    <source>
        <dbReference type="ARBA" id="ARBA00022729"/>
    </source>
</evidence>
<keyword evidence="5 6" id="KW-0732">Signal</keyword>
<dbReference type="AlphaFoldDB" id="A0A7J6EP47"/>
<dbReference type="EMBL" id="JAATIQ010000357">
    <property type="protein sequence ID" value="KAF4360125.1"/>
    <property type="molecule type" value="Genomic_DNA"/>
</dbReference>
<organism evidence="7 8">
    <name type="scientific">Cannabis sativa</name>
    <name type="common">Hemp</name>
    <name type="synonym">Marijuana</name>
    <dbReference type="NCBI Taxonomy" id="3483"/>
    <lineage>
        <taxon>Eukaryota</taxon>
        <taxon>Viridiplantae</taxon>
        <taxon>Streptophyta</taxon>
        <taxon>Embryophyta</taxon>
        <taxon>Tracheophyta</taxon>
        <taxon>Spermatophyta</taxon>
        <taxon>Magnoliopsida</taxon>
        <taxon>eudicotyledons</taxon>
        <taxon>Gunneridae</taxon>
        <taxon>Pentapetalae</taxon>
        <taxon>rosids</taxon>
        <taxon>fabids</taxon>
        <taxon>Rosales</taxon>
        <taxon>Cannabaceae</taxon>
        <taxon>Cannabis</taxon>
    </lineage>
</organism>
<evidence type="ECO:0000313" key="7">
    <source>
        <dbReference type="EMBL" id="KAF4360125.1"/>
    </source>
</evidence>
<evidence type="ECO:0008006" key="9">
    <source>
        <dbReference type="Google" id="ProtNLM"/>
    </source>
</evidence>
<evidence type="ECO:0000256" key="4">
    <source>
        <dbReference type="ARBA" id="ARBA00022525"/>
    </source>
</evidence>